<reference evidence="2 3" key="1">
    <citation type="submission" date="2016-09" db="EMBL/GenBank/DDBJ databases">
        <title>Genome sequence of Eubacterium angustum.</title>
        <authorList>
            <person name="Poehlein A."/>
            <person name="Daniel R."/>
        </authorList>
    </citation>
    <scope>NUCLEOTIDE SEQUENCE [LARGE SCALE GENOMIC DNA]</scope>
    <source>
        <strain evidence="2 3">DSM 1989</strain>
    </source>
</reference>
<keyword evidence="1" id="KW-0812">Transmembrane</keyword>
<dbReference type="EMBL" id="MKIE01000021">
    <property type="protein sequence ID" value="OHW61230.1"/>
    <property type="molecule type" value="Genomic_DNA"/>
</dbReference>
<gene>
    <name evidence="2" type="ORF">EUAN_24100</name>
</gene>
<dbReference type="Proteomes" id="UP000180254">
    <property type="component" value="Unassembled WGS sequence"/>
</dbReference>
<dbReference type="STRING" id="39480.EUAN_24100"/>
<keyword evidence="3" id="KW-1185">Reference proteome</keyword>
<protein>
    <submittedName>
        <fullName evidence="2">Uncharacterized protein</fullName>
    </submittedName>
</protein>
<organism evidence="2 3">
    <name type="scientific">Andreesenia angusta</name>
    <dbReference type="NCBI Taxonomy" id="39480"/>
    <lineage>
        <taxon>Bacteria</taxon>
        <taxon>Bacillati</taxon>
        <taxon>Bacillota</taxon>
        <taxon>Tissierellia</taxon>
        <taxon>Tissierellales</taxon>
        <taxon>Gottschalkiaceae</taxon>
        <taxon>Andreesenia</taxon>
    </lineage>
</organism>
<name>A0A1S1V4A7_9FIRM</name>
<comment type="caution">
    <text evidence="2">The sequence shown here is derived from an EMBL/GenBank/DDBJ whole genome shotgun (WGS) entry which is preliminary data.</text>
</comment>
<accession>A0A1S1V4A7</accession>
<evidence type="ECO:0000313" key="2">
    <source>
        <dbReference type="EMBL" id="OHW61230.1"/>
    </source>
</evidence>
<dbReference type="AlphaFoldDB" id="A0A1S1V4A7"/>
<proteinExistence type="predicted"/>
<evidence type="ECO:0000256" key="1">
    <source>
        <dbReference type="SAM" id="Phobius"/>
    </source>
</evidence>
<keyword evidence="1" id="KW-1133">Transmembrane helix</keyword>
<keyword evidence="1" id="KW-0472">Membrane</keyword>
<evidence type="ECO:0000313" key="3">
    <source>
        <dbReference type="Proteomes" id="UP000180254"/>
    </source>
</evidence>
<feature type="transmembrane region" description="Helical" evidence="1">
    <location>
        <begin position="56"/>
        <end position="74"/>
    </location>
</feature>
<feature type="transmembrane region" description="Helical" evidence="1">
    <location>
        <begin position="27"/>
        <end position="44"/>
    </location>
</feature>
<sequence>MDIGIPLITIPFSIYCLYSFKKSKQNIFLIVATLSWTTMYSGKYNVYQFLQEPLKSIINMITIGLLLLTFMPYLRESIRQYREYRKYKR</sequence>